<feature type="region of interest" description="Disordered" evidence="1">
    <location>
        <begin position="1"/>
        <end position="40"/>
    </location>
</feature>
<feature type="domain" description="ASX DEUBAD" evidence="2">
    <location>
        <begin position="23"/>
        <end position="148"/>
    </location>
</feature>
<sequence length="161" mass="17836">MPSSPQPSTQAQVSAARIPRRKPAAPRRARQRASKLLTSTTSPLAQADLRSILSNPVAWTALDATDRAKILALFPDRQHVIESGPDSRPNFATLMNDDSFRYDCAAYTTNLAAGRHDEEWLADAWAAHERRKAGDFDAYLDNKFADEWLARPESESSQSPA</sequence>
<reference evidence="3 4" key="1">
    <citation type="journal article" date="2015" name="BMC Genomics">
        <title>Insights from the genome of Ophiocordyceps polyrhachis-furcata to pathogenicity and host specificity in insect fungi.</title>
        <authorList>
            <person name="Wichadakul D."/>
            <person name="Kobmoo N."/>
            <person name="Ingsriswang S."/>
            <person name="Tangphatsornruang S."/>
            <person name="Chantasingh D."/>
            <person name="Luangsa-ard J.J."/>
            <person name="Eurwilaichitr L."/>
        </authorList>
    </citation>
    <scope>NUCLEOTIDE SEQUENCE [LARGE SCALE GENOMIC DNA]</scope>
    <source>
        <strain evidence="3 4">BCC 54312</strain>
    </source>
</reference>
<name>A0A367L047_9HYPO</name>
<evidence type="ECO:0000313" key="4">
    <source>
        <dbReference type="Proteomes" id="UP000253664"/>
    </source>
</evidence>
<protein>
    <recommendedName>
        <fullName evidence="2">ASX DEUBAD domain-containing protein</fullName>
    </recommendedName>
</protein>
<accession>A0A367L047</accession>
<dbReference type="Pfam" id="PF13919">
    <property type="entry name" value="ASXH"/>
    <property type="match status" value="1"/>
</dbReference>
<organism evidence="3 4">
    <name type="scientific">Ophiocordyceps polyrhachis-furcata BCC 54312</name>
    <dbReference type="NCBI Taxonomy" id="1330021"/>
    <lineage>
        <taxon>Eukaryota</taxon>
        <taxon>Fungi</taxon>
        <taxon>Dikarya</taxon>
        <taxon>Ascomycota</taxon>
        <taxon>Pezizomycotina</taxon>
        <taxon>Sordariomycetes</taxon>
        <taxon>Hypocreomycetidae</taxon>
        <taxon>Hypocreales</taxon>
        <taxon>Ophiocordycipitaceae</taxon>
        <taxon>Ophiocordyceps</taxon>
    </lineage>
</organism>
<dbReference type="AlphaFoldDB" id="A0A367L047"/>
<feature type="compositionally biased region" description="Polar residues" evidence="1">
    <location>
        <begin position="1"/>
        <end position="13"/>
    </location>
</feature>
<evidence type="ECO:0000259" key="2">
    <source>
        <dbReference type="Pfam" id="PF13919"/>
    </source>
</evidence>
<dbReference type="InterPro" id="IPR028020">
    <property type="entry name" value="ASX_DEUBAD_dom"/>
</dbReference>
<gene>
    <name evidence="3" type="ORF">L249_5707</name>
</gene>
<keyword evidence="4" id="KW-1185">Reference proteome</keyword>
<proteinExistence type="predicted"/>
<comment type="caution">
    <text evidence="3">The sequence shown here is derived from an EMBL/GenBank/DDBJ whole genome shotgun (WGS) entry which is preliminary data.</text>
</comment>
<dbReference type="OrthoDB" id="2289918at2759"/>
<evidence type="ECO:0000256" key="1">
    <source>
        <dbReference type="SAM" id="MobiDB-lite"/>
    </source>
</evidence>
<dbReference type="STRING" id="1330021.A0A367L047"/>
<evidence type="ECO:0000313" key="3">
    <source>
        <dbReference type="EMBL" id="RCI07777.1"/>
    </source>
</evidence>
<dbReference type="Proteomes" id="UP000253664">
    <property type="component" value="Unassembled WGS sequence"/>
</dbReference>
<dbReference type="EMBL" id="LKCN02000024">
    <property type="protein sequence ID" value="RCI07777.1"/>
    <property type="molecule type" value="Genomic_DNA"/>
</dbReference>
<feature type="compositionally biased region" description="Basic residues" evidence="1">
    <location>
        <begin position="18"/>
        <end position="33"/>
    </location>
</feature>